<reference evidence="2 3" key="1">
    <citation type="submission" date="2010-07" db="EMBL/GenBank/DDBJ databases">
        <authorList>
            <person name="Muzny D."/>
            <person name="Qin X."/>
            <person name="Deng J."/>
            <person name="Jiang H."/>
            <person name="Liu Y."/>
            <person name="Qu J."/>
            <person name="Song X.-Z."/>
            <person name="Zhang L."/>
            <person name="Thornton R."/>
            <person name="Coyle M."/>
            <person name="Francisco L."/>
            <person name="Jackson L."/>
            <person name="Javaid M."/>
            <person name="Korchina V."/>
            <person name="Kovar C."/>
            <person name="Mata R."/>
            <person name="Mathew T."/>
            <person name="Ngo R."/>
            <person name="Nguyen L."/>
            <person name="Nguyen N."/>
            <person name="Okwuonu G."/>
            <person name="Ongeri F."/>
            <person name="Pham C."/>
            <person name="Simmons D."/>
            <person name="Wilczek-Boney K."/>
            <person name="Hale W."/>
            <person name="Jakkamsetti A."/>
            <person name="Pham P."/>
            <person name="Ruth R."/>
            <person name="San Lucas F."/>
            <person name="Warren J."/>
            <person name="Zhang J."/>
            <person name="Zhao Z."/>
            <person name="Zhou C."/>
            <person name="Zhu D."/>
            <person name="Lee S."/>
            <person name="Bess C."/>
            <person name="Blankenburg K."/>
            <person name="Forbes L."/>
            <person name="Fu Q."/>
            <person name="Gubbala S."/>
            <person name="Hirani K."/>
            <person name="Jayaseelan J.C."/>
            <person name="Lara F."/>
            <person name="Munidasa M."/>
            <person name="Palculict T."/>
            <person name="Patil S."/>
            <person name="Pu L.-L."/>
            <person name="Saada N."/>
            <person name="Tang L."/>
            <person name="Weissenberger G."/>
            <person name="Zhu Y."/>
            <person name="Hemphill L."/>
            <person name="Shang Y."/>
            <person name="Youmans B."/>
            <person name="Ayvaz T."/>
            <person name="Ross M."/>
            <person name="Santibanez J."/>
            <person name="Aqrawi P."/>
            <person name="Gross S."/>
            <person name="Joshi V."/>
            <person name="Fowler G."/>
            <person name="Nazareth L."/>
            <person name="Reid J."/>
            <person name="Worley K."/>
            <person name="Petrosino J."/>
            <person name="Highlander S."/>
            <person name="Gibbs R."/>
        </authorList>
    </citation>
    <scope>NUCLEOTIDE SEQUENCE [LARGE SCALE GENOMIC DNA]</scope>
    <source>
        <strain evidence="2 3">ATCC BAA-1640</strain>
    </source>
</reference>
<dbReference type="eggNOG" id="ENOG502ZSB3">
    <property type="taxonomic scope" value="Bacteria"/>
</dbReference>
<keyword evidence="1" id="KW-1133">Transmembrane helix</keyword>
<keyword evidence="1" id="KW-0472">Membrane</keyword>
<dbReference type="HOGENOM" id="CLU_1640809_0_0_9"/>
<organism evidence="2 3">
    <name type="scientific">Peptoniphilus duerdenii ATCC BAA-1640</name>
    <dbReference type="NCBI Taxonomy" id="862517"/>
    <lineage>
        <taxon>Bacteria</taxon>
        <taxon>Bacillati</taxon>
        <taxon>Bacillota</taxon>
        <taxon>Tissierellia</taxon>
        <taxon>Tissierellales</taxon>
        <taxon>Peptoniphilaceae</taxon>
        <taxon>Peptoniphilus</taxon>
    </lineage>
</organism>
<dbReference type="STRING" id="862517.HMPREF9225_0629"/>
<feature type="transmembrane region" description="Helical" evidence="1">
    <location>
        <begin position="91"/>
        <end position="111"/>
    </location>
</feature>
<gene>
    <name evidence="2" type="ORF">HMPREF9225_0629</name>
</gene>
<name>E0NKE0_9FIRM</name>
<evidence type="ECO:0000256" key="1">
    <source>
        <dbReference type="SAM" id="Phobius"/>
    </source>
</evidence>
<feature type="transmembrane region" description="Helical" evidence="1">
    <location>
        <begin position="6"/>
        <end position="23"/>
    </location>
</feature>
<evidence type="ECO:0000313" key="3">
    <source>
        <dbReference type="Proteomes" id="UP000003280"/>
    </source>
</evidence>
<proteinExistence type="predicted"/>
<comment type="caution">
    <text evidence="2">The sequence shown here is derived from an EMBL/GenBank/DDBJ whole genome shotgun (WGS) entry which is preliminary data.</text>
</comment>
<dbReference type="Proteomes" id="UP000003280">
    <property type="component" value="Unassembled WGS sequence"/>
</dbReference>
<protein>
    <submittedName>
        <fullName evidence="2">Uncharacterized protein</fullName>
    </submittedName>
</protein>
<evidence type="ECO:0000313" key="2">
    <source>
        <dbReference type="EMBL" id="EFM25747.1"/>
    </source>
</evidence>
<keyword evidence="3" id="KW-1185">Reference proteome</keyword>
<accession>E0NKE0</accession>
<feature type="transmembrane region" description="Helical" evidence="1">
    <location>
        <begin position="61"/>
        <end position="79"/>
    </location>
</feature>
<feature type="transmembrane region" description="Helical" evidence="1">
    <location>
        <begin position="138"/>
        <end position="156"/>
    </location>
</feature>
<dbReference type="EMBL" id="AEEH01000025">
    <property type="protein sequence ID" value="EFM25747.1"/>
    <property type="molecule type" value="Genomic_DNA"/>
</dbReference>
<sequence>MLLIEILVMCAIFFVLCFLGTGTDHKNLKNYSTYPDEVKKKVQEIEEYKGRFKETSKTRNFVANLVVFLVIFIIFGIFIRQRDFIQNFKSLLIMGQALNIFDLVVIDLIWWRNTKRIRFTKIPDKSLYQNPKTHIESFVRALIMYTIVAVVDGYILTMF</sequence>
<dbReference type="OrthoDB" id="3266690at2"/>
<keyword evidence="1" id="KW-0812">Transmembrane</keyword>
<dbReference type="AlphaFoldDB" id="E0NKE0"/>
<dbReference type="RefSeq" id="WP_008901444.1">
    <property type="nucleotide sequence ID" value="NZ_GL397071.1"/>
</dbReference>